<dbReference type="CDD" id="cd05907">
    <property type="entry name" value="VL_LC_FACS_like"/>
    <property type="match status" value="1"/>
</dbReference>
<feature type="region of interest" description="Disordered" evidence="3">
    <location>
        <begin position="200"/>
        <end position="228"/>
    </location>
</feature>
<dbReference type="GO" id="GO:0016020">
    <property type="term" value="C:membrane"/>
    <property type="evidence" value="ECO:0007669"/>
    <property type="project" value="TreeGrafter"/>
</dbReference>
<feature type="domain" description="AMP-dependent synthetase/ligase" evidence="4">
    <location>
        <begin position="90"/>
        <end position="517"/>
    </location>
</feature>
<evidence type="ECO:0000259" key="4">
    <source>
        <dbReference type="Pfam" id="PF00501"/>
    </source>
</evidence>
<dbReference type="InterPro" id="IPR000873">
    <property type="entry name" value="AMP-dep_synth/lig_dom"/>
</dbReference>
<dbReference type="GO" id="GO:0005524">
    <property type="term" value="F:ATP binding"/>
    <property type="evidence" value="ECO:0007669"/>
    <property type="project" value="UniProtKB-KW"/>
</dbReference>
<dbReference type="Pfam" id="PF23562">
    <property type="entry name" value="AMP-binding_C_3"/>
    <property type="match status" value="1"/>
</dbReference>
<evidence type="ECO:0000313" key="6">
    <source>
        <dbReference type="Proteomes" id="UP000320580"/>
    </source>
</evidence>
<dbReference type="EMBL" id="CP042266">
    <property type="protein sequence ID" value="QDY76679.1"/>
    <property type="molecule type" value="Genomic_DNA"/>
</dbReference>
<feature type="region of interest" description="Disordered" evidence="3">
    <location>
        <begin position="64"/>
        <end position="84"/>
    </location>
</feature>
<dbReference type="KEGG" id="sqz:FQU76_09195"/>
<organism evidence="5 6">
    <name type="scientific">Streptomyces qinzhouensis</name>
    <dbReference type="NCBI Taxonomy" id="2599401"/>
    <lineage>
        <taxon>Bacteria</taxon>
        <taxon>Bacillati</taxon>
        <taxon>Actinomycetota</taxon>
        <taxon>Actinomycetes</taxon>
        <taxon>Kitasatosporales</taxon>
        <taxon>Streptomycetaceae</taxon>
        <taxon>Streptomyces</taxon>
    </lineage>
</organism>
<keyword evidence="2" id="KW-0067">ATP-binding</keyword>
<reference evidence="5 6" key="1">
    <citation type="submission" date="2019-07" db="EMBL/GenBank/DDBJ databases">
        <authorList>
            <person name="Zhu P."/>
        </authorList>
    </citation>
    <scope>NUCLEOTIDE SEQUENCE [LARGE SCALE GENOMIC DNA]</scope>
    <source>
        <strain evidence="5 6">SSL-25</strain>
    </source>
</reference>
<keyword evidence="5" id="KW-0436">Ligase</keyword>
<proteinExistence type="predicted"/>
<dbReference type="SUPFAM" id="SSF56801">
    <property type="entry name" value="Acetyl-CoA synthetase-like"/>
    <property type="match status" value="1"/>
</dbReference>
<dbReference type="PANTHER" id="PTHR43272:SF33">
    <property type="entry name" value="AMP-BINDING DOMAIN-CONTAINING PROTEIN-RELATED"/>
    <property type="match status" value="1"/>
</dbReference>
<dbReference type="InterPro" id="IPR020845">
    <property type="entry name" value="AMP-binding_CS"/>
</dbReference>
<dbReference type="GO" id="GO:0004467">
    <property type="term" value="F:long-chain fatty acid-CoA ligase activity"/>
    <property type="evidence" value="ECO:0007669"/>
    <property type="project" value="TreeGrafter"/>
</dbReference>
<keyword evidence="6" id="KW-1185">Reference proteome</keyword>
<gene>
    <name evidence="5" type="ORF">FQU76_09195</name>
</gene>
<dbReference type="PROSITE" id="PS00455">
    <property type="entry name" value="AMP_BINDING"/>
    <property type="match status" value="1"/>
</dbReference>
<evidence type="ECO:0000256" key="3">
    <source>
        <dbReference type="SAM" id="MobiDB-lite"/>
    </source>
</evidence>
<protein>
    <submittedName>
        <fullName evidence="5">Long-chain fatty acid--CoA ligase</fullName>
    </submittedName>
</protein>
<keyword evidence="1" id="KW-0547">Nucleotide-binding</keyword>
<dbReference type="AlphaFoldDB" id="A0A5B8IH76"/>
<evidence type="ECO:0000256" key="2">
    <source>
        <dbReference type="ARBA" id="ARBA00022840"/>
    </source>
</evidence>
<dbReference type="Pfam" id="PF00501">
    <property type="entry name" value="AMP-binding"/>
    <property type="match status" value="1"/>
</dbReference>
<dbReference type="PANTHER" id="PTHR43272">
    <property type="entry name" value="LONG-CHAIN-FATTY-ACID--COA LIGASE"/>
    <property type="match status" value="1"/>
</dbReference>
<dbReference type="Gene3D" id="3.40.50.980">
    <property type="match status" value="1"/>
</dbReference>
<dbReference type="InterPro" id="IPR042099">
    <property type="entry name" value="ANL_N_sf"/>
</dbReference>
<sequence length="695" mass="74130">MPAQWRQYGQYAAAGPEDVLSDTQTTIDNRPASVAVLFTERVAATPDGEAFRYPVPAAAGAAAPGAATAEPATGPEGAGAADGDPAPTVWASLTWAGTAERVYAIAAGLIGLGIRPEDRVALMAATRIEWILADLGVMCAGGATTTIYPSTNAGESAFILTDSGSRILIAEDATQLAKVMERRAELPELRHVVIIDPAGTDPAGAGTEAAGTDPAGAGTADTGAGTAAEPDGFVLTLAELEKRGRALLDDQPGAVEERITAITPTQLATLIYTSGTTGRPKGVRLPHDNWSYMAKAIAGTGQINKDDIQYLWLPLAHVFGKALISGQIEVGHVTAVDGRHDKIVENLPVIRPTYMAAVPRIFEKVYNGVAAKARAGGPAKYKIFRWAAEVARDYARTTQDNFRRTGSATAPFGLRSQHRIADRLVYAKLREAFGGQLRVAVSGSAALSPEIGYFFAGAGIHILEGYGLTESSAVNFVNRYGSYRTGTVGKPLPGLEVRIADDGEILLRGPAIMEGYHRQPEQTAEVLEEDGWLRTGDMGELSADGYLTITDRKKDLIKTSGGKYIAPTEVEIQLKAICPFVSNVVVIGADRNYCTALIALDEPAVLGWAAEHGLEGSTYAQVLAAPATREMIAGYVDRLNQGLQRWQTVKKFRLLPRDLDVEHGDLTPSMKLKRPAVEREFQHLVEEMYAGQREA</sequence>
<dbReference type="Gene3D" id="3.40.50.12780">
    <property type="entry name" value="N-terminal domain of ligase-like"/>
    <property type="match status" value="2"/>
</dbReference>
<evidence type="ECO:0000256" key="1">
    <source>
        <dbReference type="ARBA" id="ARBA00022741"/>
    </source>
</evidence>
<dbReference type="OrthoDB" id="5240489at2"/>
<dbReference type="Proteomes" id="UP000320580">
    <property type="component" value="Chromosome"/>
</dbReference>
<name>A0A5B8IH76_9ACTN</name>
<accession>A0A5B8IH76</accession>
<evidence type="ECO:0000313" key="5">
    <source>
        <dbReference type="EMBL" id="QDY76679.1"/>
    </source>
</evidence>